<feature type="transmembrane region" description="Helical" evidence="7">
    <location>
        <begin position="366"/>
        <end position="388"/>
    </location>
</feature>
<dbReference type="AlphaFoldDB" id="A0A437R4D3"/>
<dbReference type="GO" id="GO:0005886">
    <property type="term" value="C:plasma membrane"/>
    <property type="evidence" value="ECO:0007669"/>
    <property type="project" value="UniProtKB-SubCell"/>
</dbReference>
<dbReference type="Proteomes" id="UP000283077">
    <property type="component" value="Unassembled WGS sequence"/>
</dbReference>
<feature type="transmembrane region" description="Helical" evidence="7">
    <location>
        <begin position="335"/>
        <end position="354"/>
    </location>
</feature>
<evidence type="ECO:0000259" key="9">
    <source>
        <dbReference type="Pfam" id="PF12704"/>
    </source>
</evidence>
<evidence type="ECO:0000259" key="8">
    <source>
        <dbReference type="Pfam" id="PF02687"/>
    </source>
</evidence>
<evidence type="ECO:0000313" key="10">
    <source>
        <dbReference type="EMBL" id="RVU41636.1"/>
    </source>
</evidence>
<evidence type="ECO:0000313" key="11">
    <source>
        <dbReference type="Proteomes" id="UP000283077"/>
    </source>
</evidence>
<keyword evidence="2" id="KW-1003">Cell membrane</keyword>
<organism evidence="10 11">
    <name type="scientific">Rheinheimera riviphila</name>
    <dbReference type="NCBI Taxonomy" id="1834037"/>
    <lineage>
        <taxon>Bacteria</taxon>
        <taxon>Pseudomonadati</taxon>
        <taxon>Pseudomonadota</taxon>
        <taxon>Gammaproteobacteria</taxon>
        <taxon>Chromatiales</taxon>
        <taxon>Chromatiaceae</taxon>
        <taxon>Rheinheimera</taxon>
    </lineage>
</organism>
<gene>
    <name evidence="10" type="ORF">EOE67_00080</name>
</gene>
<dbReference type="RefSeq" id="WP_127697035.1">
    <property type="nucleotide sequence ID" value="NZ_SACS01000001.1"/>
</dbReference>
<dbReference type="Pfam" id="PF12704">
    <property type="entry name" value="MacB_PCD"/>
    <property type="match status" value="1"/>
</dbReference>
<keyword evidence="5 7" id="KW-0472">Membrane</keyword>
<comment type="subcellular location">
    <subcellularLocation>
        <location evidence="1">Cell membrane</location>
        <topology evidence="1">Multi-pass membrane protein</topology>
    </subcellularLocation>
</comment>
<dbReference type="InterPro" id="IPR025857">
    <property type="entry name" value="MacB_PCD"/>
</dbReference>
<name>A0A437R4D3_9GAMM</name>
<evidence type="ECO:0000256" key="6">
    <source>
        <dbReference type="ARBA" id="ARBA00038076"/>
    </source>
</evidence>
<reference evidence="10 11" key="1">
    <citation type="submission" date="2019-01" db="EMBL/GenBank/DDBJ databases">
        <authorList>
            <person name="Chen W.-M."/>
        </authorList>
    </citation>
    <scope>NUCLEOTIDE SEQUENCE [LARGE SCALE GENOMIC DNA]</scope>
    <source>
        <strain evidence="10 11">KYPC3</strain>
    </source>
</reference>
<feature type="domain" description="ABC3 transporter permease C-terminal" evidence="8">
    <location>
        <begin position="285"/>
        <end position="398"/>
    </location>
</feature>
<dbReference type="OrthoDB" id="5711186at2"/>
<dbReference type="Pfam" id="PF02687">
    <property type="entry name" value="FtsX"/>
    <property type="match status" value="1"/>
</dbReference>
<feature type="transmembrane region" description="Helical" evidence="7">
    <location>
        <begin position="277"/>
        <end position="303"/>
    </location>
</feature>
<sequence length="405" mass="45009">MIHHMFKLVWQRKSRHLLLSLEILLAFLVVFALCASAGRYYQLFQLPTGLNHQARWLVSIEGQVQEELTPTATAATTVINTESLMSQYQRALKQIPALQQVSFTDMPLYDLSRQNTLLQRADTGQSLEVDQISVSDDFFAAAELPLIAGRSFNQTDNGAAHQPVVIDQRLADTLFPGIDPIGQLLRDDATSSSSSYQIIGLVKALRTQGELMAVAPTIISRLPEQSVPWILLLQLAAGTDRAIEQQLLQQLKQVRSDWSYNIEPLTQKRQSMLRTQMIPLLILAVLSAFLLSMVAFGLFGVLWQHTSQRIPELGLRRAIGATAGNIYWQIIAEQLMLNLLAVSIALLLLVQLPLTGVLGEHLDWPLFGVASLGAILIICVLSVLCALYPAWRASRLTPTEALHYE</sequence>
<dbReference type="PANTHER" id="PTHR30572">
    <property type="entry name" value="MEMBRANE COMPONENT OF TRANSPORTER-RELATED"/>
    <property type="match status" value="1"/>
</dbReference>
<comment type="similarity">
    <text evidence="6">Belongs to the ABC-4 integral membrane protein family.</text>
</comment>
<evidence type="ECO:0000256" key="7">
    <source>
        <dbReference type="SAM" id="Phobius"/>
    </source>
</evidence>
<dbReference type="GO" id="GO:0022857">
    <property type="term" value="F:transmembrane transporter activity"/>
    <property type="evidence" value="ECO:0007669"/>
    <property type="project" value="TreeGrafter"/>
</dbReference>
<dbReference type="PANTHER" id="PTHR30572:SF4">
    <property type="entry name" value="ABC TRANSPORTER PERMEASE YTRF"/>
    <property type="match status" value="1"/>
</dbReference>
<evidence type="ECO:0000256" key="1">
    <source>
        <dbReference type="ARBA" id="ARBA00004651"/>
    </source>
</evidence>
<keyword evidence="11" id="KW-1185">Reference proteome</keyword>
<evidence type="ECO:0000256" key="5">
    <source>
        <dbReference type="ARBA" id="ARBA00023136"/>
    </source>
</evidence>
<feature type="domain" description="MacB-like periplasmic core" evidence="9">
    <location>
        <begin position="94"/>
        <end position="240"/>
    </location>
</feature>
<dbReference type="InterPro" id="IPR003838">
    <property type="entry name" value="ABC3_permease_C"/>
</dbReference>
<dbReference type="EMBL" id="SACS01000001">
    <property type="protein sequence ID" value="RVU41636.1"/>
    <property type="molecule type" value="Genomic_DNA"/>
</dbReference>
<proteinExistence type="inferred from homology"/>
<accession>A0A437R4D3</accession>
<evidence type="ECO:0000256" key="4">
    <source>
        <dbReference type="ARBA" id="ARBA00022989"/>
    </source>
</evidence>
<keyword evidence="3 7" id="KW-0812">Transmembrane</keyword>
<evidence type="ECO:0000256" key="3">
    <source>
        <dbReference type="ARBA" id="ARBA00022692"/>
    </source>
</evidence>
<comment type="caution">
    <text evidence="10">The sequence shown here is derived from an EMBL/GenBank/DDBJ whole genome shotgun (WGS) entry which is preliminary data.</text>
</comment>
<evidence type="ECO:0000256" key="2">
    <source>
        <dbReference type="ARBA" id="ARBA00022475"/>
    </source>
</evidence>
<keyword evidence="4 7" id="KW-1133">Transmembrane helix</keyword>
<dbReference type="InterPro" id="IPR050250">
    <property type="entry name" value="Macrolide_Exporter_MacB"/>
</dbReference>
<protein>
    <submittedName>
        <fullName evidence="10">FtsX-like permease family protein</fullName>
    </submittedName>
</protein>